<dbReference type="Pfam" id="PF12760">
    <property type="entry name" value="Zn_ribbon_IS1595"/>
    <property type="match status" value="1"/>
</dbReference>
<dbReference type="InterPro" id="IPR024442">
    <property type="entry name" value="Transposase_Zn_ribbon"/>
</dbReference>
<dbReference type="PANTHER" id="PTHR47163">
    <property type="entry name" value="DDE_TNP_IS1595 DOMAIN-CONTAINING PROTEIN"/>
    <property type="match status" value="1"/>
</dbReference>
<evidence type="ECO:0000313" key="3">
    <source>
        <dbReference type="Proteomes" id="UP000003688"/>
    </source>
</evidence>
<dbReference type="InterPro" id="IPR053164">
    <property type="entry name" value="IS1016-like_transposase"/>
</dbReference>
<dbReference type="EMBL" id="ABOX02000008">
    <property type="protein sequence ID" value="EEF61656.1"/>
    <property type="molecule type" value="Genomic_DNA"/>
</dbReference>
<gene>
    <name evidence="2" type="ORF">Cflav_PD4696</name>
</gene>
<dbReference type="InterPro" id="IPR024445">
    <property type="entry name" value="Tnp_ISXO2-like"/>
</dbReference>
<dbReference type="PANTHER" id="PTHR47163:SF2">
    <property type="entry name" value="SI:DKEY-17M8.2"/>
    <property type="match status" value="1"/>
</dbReference>
<proteinExistence type="predicted"/>
<protein>
    <submittedName>
        <fullName evidence="2">ISSpo8, transposase</fullName>
    </submittedName>
</protein>
<dbReference type="NCBIfam" id="NF033547">
    <property type="entry name" value="transpos_IS1595"/>
    <property type="match status" value="1"/>
</dbReference>
<reference evidence="2 3" key="1">
    <citation type="journal article" date="2011" name="J. Bacteriol.">
        <title>Genome sequence of 'Pedosphaera parvula' Ellin514, an aerobic Verrucomicrobial isolate from pasture soil.</title>
        <authorList>
            <person name="Kant R."/>
            <person name="van Passel M.W."/>
            <person name="Sangwan P."/>
            <person name="Palva A."/>
            <person name="Lucas S."/>
            <person name="Copeland A."/>
            <person name="Lapidus A."/>
            <person name="Glavina Del Rio T."/>
            <person name="Dalin E."/>
            <person name="Tice H."/>
            <person name="Bruce D."/>
            <person name="Goodwin L."/>
            <person name="Pitluck S."/>
            <person name="Chertkov O."/>
            <person name="Larimer F.W."/>
            <person name="Land M.L."/>
            <person name="Hauser L."/>
            <person name="Brettin T.S."/>
            <person name="Detter J.C."/>
            <person name="Han S."/>
            <person name="de Vos W.M."/>
            <person name="Janssen P.H."/>
            <person name="Smidt H."/>
        </authorList>
    </citation>
    <scope>NUCLEOTIDE SEQUENCE [LARGE SCALE GENOMIC DNA]</scope>
    <source>
        <strain evidence="2 3">Ellin514</strain>
    </source>
</reference>
<feature type="domain" description="ISXO2-like transposase" evidence="1">
    <location>
        <begin position="142"/>
        <end position="285"/>
    </location>
</feature>
<dbReference type="OrthoDB" id="9769409at2"/>
<dbReference type="RefSeq" id="WP_007414190.1">
    <property type="nucleotide sequence ID" value="NZ_ABOX02000008.1"/>
</dbReference>
<evidence type="ECO:0000313" key="2">
    <source>
        <dbReference type="EMBL" id="EEF61656.1"/>
    </source>
</evidence>
<dbReference type="AlphaFoldDB" id="B9XEE2"/>
<evidence type="ECO:0000259" key="1">
    <source>
        <dbReference type="SMART" id="SM01126"/>
    </source>
</evidence>
<dbReference type="STRING" id="320771.Cflav_PD4696"/>
<dbReference type="Pfam" id="PF12762">
    <property type="entry name" value="DDE_Tnp_IS1595"/>
    <property type="match status" value="1"/>
</dbReference>
<name>B9XEE2_PEDPL</name>
<dbReference type="SMART" id="SM01126">
    <property type="entry name" value="DDE_Tnp_IS1595"/>
    <property type="match status" value="1"/>
</dbReference>
<dbReference type="Proteomes" id="UP000003688">
    <property type="component" value="Unassembled WGS sequence"/>
</dbReference>
<sequence length="313" mass="35473">MTEKELKPEELNLVTLAAQYSDEDKARGLLEQMRWPDGPICPHCKHNEVYIITPKATSKSPARKGLYCCAACRKQFTVKVGTIFEGSHIPISKWLMALFIMCSSKKSISSHQLHRMLGITYKTAWFMTHRIRYAMGGDSTKKLSGIVEVDETFVGGKGSRDTTLARKTPVVALIERDGNMRTAVVSNVTQKNLGRVLNESVSKNAIVNTDEHGAYRNPLKEFKQHNTVVHSKYEYSRKLDDGTKAGINTCESFFSLLKRGVYGSWHHVSREHLPKYAGEFEFRWNNRKVTDGERMVAAVGRIEGKRLTYRQAI</sequence>
<comment type="caution">
    <text evidence="2">The sequence shown here is derived from an EMBL/GenBank/DDBJ whole genome shotgun (WGS) entry which is preliminary data.</text>
</comment>
<keyword evidence="3" id="KW-1185">Reference proteome</keyword>
<organism evidence="2 3">
    <name type="scientific">Pedosphaera parvula (strain Ellin514)</name>
    <dbReference type="NCBI Taxonomy" id="320771"/>
    <lineage>
        <taxon>Bacteria</taxon>
        <taxon>Pseudomonadati</taxon>
        <taxon>Verrucomicrobiota</taxon>
        <taxon>Pedosphaerae</taxon>
        <taxon>Pedosphaerales</taxon>
        <taxon>Pedosphaeraceae</taxon>
        <taxon>Pedosphaera</taxon>
    </lineage>
</organism>
<accession>B9XEE2</accession>